<feature type="compositionally biased region" description="Polar residues" evidence="1">
    <location>
        <begin position="17"/>
        <end position="36"/>
    </location>
</feature>
<name>A0A7F5RHT4_AGRPL</name>
<evidence type="ECO:0000256" key="1">
    <source>
        <dbReference type="SAM" id="MobiDB-lite"/>
    </source>
</evidence>
<evidence type="ECO:0000313" key="3">
    <source>
        <dbReference type="RefSeq" id="XP_025835546.1"/>
    </source>
</evidence>
<accession>A0A7F5RHT4</accession>
<dbReference type="GeneID" id="108740617"/>
<dbReference type="InParanoid" id="A0A7F5RHT4"/>
<proteinExistence type="predicted"/>
<feature type="region of interest" description="Disordered" evidence="1">
    <location>
        <begin position="17"/>
        <end position="48"/>
    </location>
</feature>
<dbReference type="RefSeq" id="XP_025835546.1">
    <property type="nucleotide sequence ID" value="XM_025979761.1"/>
</dbReference>
<protein>
    <submittedName>
        <fullName evidence="3">Uncharacterized protein LOC108740617</fullName>
    </submittedName>
</protein>
<dbReference type="KEGG" id="apln:108740617"/>
<evidence type="ECO:0000313" key="2">
    <source>
        <dbReference type="Proteomes" id="UP000192223"/>
    </source>
</evidence>
<gene>
    <name evidence="3" type="primary">LOC108740617</name>
</gene>
<reference evidence="3" key="1">
    <citation type="submission" date="2025-08" db="UniProtKB">
        <authorList>
            <consortium name="RefSeq"/>
        </authorList>
    </citation>
    <scope>IDENTIFICATION</scope>
    <source>
        <tissue evidence="3">Entire body</tissue>
    </source>
</reference>
<sequence>MNPVPGEELSKRYVMSTGNTDYDSLPSQKFSRNPLTSRSMMERRMSPSVIGELNNRISREQGPGAKSNGFYAGDNIDSFSKPGKQDVVYYGGGAVKDRPNMAY</sequence>
<dbReference type="AlphaFoldDB" id="A0A7F5RHT4"/>
<dbReference type="Proteomes" id="UP000192223">
    <property type="component" value="Unplaced"/>
</dbReference>
<keyword evidence="2" id="KW-1185">Reference proteome</keyword>
<organism evidence="2 3">
    <name type="scientific">Agrilus planipennis</name>
    <name type="common">Emerald ash borer</name>
    <name type="synonym">Agrilus marcopoli</name>
    <dbReference type="NCBI Taxonomy" id="224129"/>
    <lineage>
        <taxon>Eukaryota</taxon>
        <taxon>Metazoa</taxon>
        <taxon>Ecdysozoa</taxon>
        <taxon>Arthropoda</taxon>
        <taxon>Hexapoda</taxon>
        <taxon>Insecta</taxon>
        <taxon>Pterygota</taxon>
        <taxon>Neoptera</taxon>
        <taxon>Endopterygota</taxon>
        <taxon>Coleoptera</taxon>
        <taxon>Polyphaga</taxon>
        <taxon>Elateriformia</taxon>
        <taxon>Buprestoidea</taxon>
        <taxon>Buprestidae</taxon>
        <taxon>Agrilinae</taxon>
        <taxon>Agrilus</taxon>
    </lineage>
</organism>